<reference evidence="9" key="1">
    <citation type="submission" date="2016-02" db="EMBL/GenBank/DDBJ databases">
        <authorList>
            <person name="Schultz-Johansen M."/>
            <person name="Glaring M.A."/>
            <person name="Bech P.K."/>
            <person name="Stougaard P."/>
        </authorList>
    </citation>
    <scope>NUCLEOTIDE SEQUENCE [LARGE SCALE GENOMIC DNA]</scope>
    <source>
        <strain evidence="9">S66</strain>
    </source>
</reference>
<dbReference type="EMBL" id="LSNE01000009">
    <property type="protein sequence ID" value="KXI27958.1"/>
    <property type="molecule type" value="Genomic_DNA"/>
</dbReference>
<evidence type="ECO:0000256" key="5">
    <source>
        <dbReference type="HAMAP-Rule" id="MF_01114"/>
    </source>
</evidence>
<feature type="domain" description="RecX third three-helical" evidence="7">
    <location>
        <begin position="102"/>
        <end position="147"/>
    </location>
</feature>
<evidence type="ECO:0000313" key="9">
    <source>
        <dbReference type="Proteomes" id="UP000070299"/>
    </source>
</evidence>
<gene>
    <name evidence="5" type="primary">recX</name>
    <name evidence="8" type="ORF">AX660_20870</name>
</gene>
<evidence type="ECO:0000256" key="1">
    <source>
        <dbReference type="ARBA" id="ARBA00004496"/>
    </source>
</evidence>
<evidence type="ECO:0000256" key="2">
    <source>
        <dbReference type="ARBA" id="ARBA00009695"/>
    </source>
</evidence>
<evidence type="ECO:0000313" key="8">
    <source>
        <dbReference type="EMBL" id="KXI27958.1"/>
    </source>
</evidence>
<evidence type="ECO:0000256" key="3">
    <source>
        <dbReference type="ARBA" id="ARBA00018111"/>
    </source>
</evidence>
<dbReference type="HAMAP" id="MF_01114">
    <property type="entry name" value="RecX"/>
    <property type="match status" value="1"/>
</dbReference>
<dbReference type="STRING" id="1799789.AX660_20870"/>
<dbReference type="GO" id="GO:0005737">
    <property type="term" value="C:cytoplasm"/>
    <property type="evidence" value="ECO:0007669"/>
    <property type="project" value="UniProtKB-SubCell"/>
</dbReference>
<name>A0A148KNZ7_9ALTE</name>
<dbReference type="AlphaFoldDB" id="A0A148KNZ7"/>
<evidence type="ECO:0000256" key="4">
    <source>
        <dbReference type="ARBA" id="ARBA00022490"/>
    </source>
</evidence>
<protein>
    <recommendedName>
        <fullName evidence="3 5">Regulatory protein RecX</fullName>
    </recommendedName>
</protein>
<organism evidence="8 9">
    <name type="scientific">Paraglaciecola hydrolytica</name>
    <dbReference type="NCBI Taxonomy" id="1799789"/>
    <lineage>
        <taxon>Bacteria</taxon>
        <taxon>Pseudomonadati</taxon>
        <taxon>Pseudomonadota</taxon>
        <taxon>Gammaproteobacteria</taxon>
        <taxon>Alteromonadales</taxon>
        <taxon>Alteromonadaceae</taxon>
        <taxon>Paraglaciecola</taxon>
    </lineage>
</organism>
<evidence type="ECO:0000259" key="6">
    <source>
        <dbReference type="Pfam" id="PF02631"/>
    </source>
</evidence>
<dbReference type="RefSeq" id="WP_068379824.1">
    <property type="nucleotide sequence ID" value="NZ_LSNE01000009.1"/>
</dbReference>
<comment type="function">
    <text evidence="5">Modulates RecA activity.</text>
</comment>
<dbReference type="InterPro" id="IPR053925">
    <property type="entry name" value="RecX_HTH_3rd"/>
</dbReference>
<dbReference type="InterPro" id="IPR003783">
    <property type="entry name" value="Regulatory_RecX"/>
</dbReference>
<dbReference type="OrthoDB" id="7066780at2"/>
<dbReference type="Gene3D" id="1.10.10.10">
    <property type="entry name" value="Winged helix-like DNA-binding domain superfamily/Winged helix DNA-binding domain"/>
    <property type="match status" value="3"/>
</dbReference>
<keyword evidence="4 5" id="KW-0963">Cytoplasm</keyword>
<comment type="similarity">
    <text evidence="2 5">Belongs to the RecX family.</text>
</comment>
<dbReference type="PANTHER" id="PTHR33602:SF1">
    <property type="entry name" value="REGULATORY PROTEIN RECX FAMILY PROTEIN"/>
    <property type="match status" value="1"/>
</dbReference>
<dbReference type="InterPro" id="IPR053924">
    <property type="entry name" value="RecX_HTH_2nd"/>
</dbReference>
<keyword evidence="9" id="KW-1185">Reference proteome</keyword>
<evidence type="ECO:0000259" key="7">
    <source>
        <dbReference type="Pfam" id="PF21981"/>
    </source>
</evidence>
<dbReference type="Pfam" id="PF02631">
    <property type="entry name" value="RecX_HTH2"/>
    <property type="match status" value="1"/>
</dbReference>
<dbReference type="Proteomes" id="UP000070299">
    <property type="component" value="Unassembled WGS sequence"/>
</dbReference>
<accession>A0A148KNZ7</accession>
<dbReference type="PANTHER" id="PTHR33602">
    <property type="entry name" value="REGULATORY PROTEIN RECX FAMILY PROTEIN"/>
    <property type="match status" value="1"/>
</dbReference>
<sequence length="152" mass="17987">MTTEDEQQVIKYTITRLLANREHSLHELSLKLRQRNFNHDLVQEWLEKFSQADIQSELRYAEMLARSRINKGSGELGLIKEFKQHKISQEIITRVLKDLEPDWFELALQALAKKNVGRGINDAKEQQKYYRFLLQRGFSAEQIHYAIQSLKD</sequence>
<comment type="subcellular location">
    <subcellularLocation>
        <location evidence="1 5">Cytoplasm</location>
    </subcellularLocation>
</comment>
<proteinExistence type="inferred from homology"/>
<dbReference type="Pfam" id="PF21981">
    <property type="entry name" value="RecX_HTH3"/>
    <property type="match status" value="1"/>
</dbReference>
<dbReference type="GO" id="GO:0006282">
    <property type="term" value="P:regulation of DNA repair"/>
    <property type="evidence" value="ECO:0007669"/>
    <property type="project" value="UniProtKB-UniRule"/>
</dbReference>
<dbReference type="InterPro" id="IPR036388">
    <property type="entry name" value="WH-like_DNA-bd_sf"/>
</dbReference>
<comment type="caution">
    <text evidence="8">The sequence shown here is derived from an EMBL/GenBank/DDBJ whole genome shotgun (WGS) entry which is preliminary data.</text>
</comment>
<feature type="domain" description="RecX second three-helical" evidence="6">
    <location>
        <begin position="56"/>
        <end position="96"/>
    </location>
</feature>